<dbReference type="InterPro" id="IPR050230">
    <property type="entry name" value="CALM/Myosin/TropC-like"/>
</dbReference>
<reference evidence="5 6" key="1">
    <citation type="submission" date="2020-08" db="EMBL/GenBank/DDBJ databases">
        <authorList>
            <person name="Newling K."/>
            <person name="Davey J."/>
            <person name="Forrester S."/>
        </authorList>
    </citation>
    <scope>NUCLEOTIDE SEQUENCE [LARGE SCALE GENOMIC DNA]</scope>
    <source>
        <strain evidence="6">Crithidia deanei Carvalho (ATCC PRA-265)</strain>
    </source>
</reference>
<dbReference type="SUPFAM" id="SSF47473">
    <property type="entry name" value="EF-hand"/>
    <property type="match status" value="1"/>
</dbReference>
<dbReference type="Gene3D" id="1.10.238.10">
    <property type="entry name" value="EF-hand"/>
    <property type="match status" value="1"/>
</dbReference>
<dbReference type="EMBL" id="LR877150">
    <property type="protein sequence ID" value="CAD2216382.1"/>
    <property type="molecule type" value="Genomic_DNA"/>
</dbReference>
<evidence type="ECO:0000313" key="5">
    <source>
        <dbReference type="EMBL" id="CAD2216382.1"/>
    </source>
</evidence>
<dbReference type="InterPro" id="IPR011992">
    <property type="entry name" value="EF-hand-dom_pair"/>
</dbReference>
<dbReference type="Pfam" id="PF13499">
    <property type="entry name" value="EF-hand_7"/>
    <property type="match status" value="1"/>
</dbReference>
<evidence type="ECO:0000256" key="2">
    <source>
        <dbReference type="ARBA" id="ARBA00022837"/>
    </source>
</evidence>
<evidence type="ECO:0000259" key="4">
    <source>
        <dbReference type="PROSITE" id="PS50222"/>
    </source>
</evidence>
<proteinExistence type="predicted"/>
<evidence type="ECO:0000256" key="3">
    <source>
        <dbReference type="SAM" id="MobiDB-lite"/>
    </source>
</evidence>
<dbReference type="PANTHER" id="PTHR23048:SF59">
    <property type="entry name" value="EF-HAND SUPERFAMILY PROTEIN"/>
    <property type="match status" value="1"/>
</dbReference>
<feature type="domain" description="EF-hand" evidence="4">
    <location>
        <begin position="38"/>
        <end position="73"/>
    </location>
</feature>
<organism evidence="5 6">
    <name type="scientific">Angomonas deanei</name>
    <dbReference type="NCBI Taxonomy" id="59799"/>
    <lineage>
        <taxon>Eukaryota</taxon>
        <taxon>Discoba</taxon>
        <taxon>Euglenozoa</taxon>
        <taxon>Kinetoplastea</taxon>
        <taxon>Metakinetoplastina</taxon>
        <taxon>Trypanosomatida</taxon>
        <taxon>Trypanosomatidae</taxon>
        <taxon>Strigomonadinae</taxon>
        <taxon>Angomonas</taxon>
    </lineage>
</organism>
<dbReference type="GO" id="GO:0016460">
    <property type="term" value="C:myosin II complex"/>
    <property type="evidence" value="ECO:0007669"/>
    <property type="project" value="TreeGrafter"/>
</dbReference>
<feature type="compositionally biased region" description="Polar residues" evidence="3">
    <location>
        <begin position="12"/>
        <end position="25"/>
    </location>
</feature>
<gene>
    <name evidence="5" type="ORF">ADEAN_000384400</name>
</gene>
<dbReference type="FunFam" id="1.10.238.10:FF:000001">
    <property type="entry name" value="Calmodulin 1"/>
    <property type="match status" value="1"/>
</dbReference>
<dbReference type="VEuPathDB" id="TriTrypDB:ADEAN_000384400"/>
<feature type="region of interest" description="Disordered" evidence="3">
    <location>
        <begin position="1"/>
        <end position="25"/>
    </location>
</feature>
<keyword evidence="1" id="KW-0677">Repeat</keyword>
<dbReference type="Proteomes" id="UP000515908">
    <property type="component" value="Chromosome 06"/>
</dbReference>
<sequence>MNQSSKKGHAATLSTSAAANQKKSSPFTPQALLKIPEEYKKQIRSAFDMFDTEGVGRIRASEVKVALYALGYDVSNADLVALLKNVGVNPNEDIDYNDFYNALFFKMTSPESRTESVRAFKAIDEDGKDRIVLDDLRKIADSLGMDLTDDELTELLLFAHPTSGNALTAEFDANEMLEVHEEDFLKLMKRANVY</sequence>
<dbReference type="PROSITE" id="PS50222">
    <property type="entry name" value="EF_HAND_2"/>
    <property type="match status" value="2"/>
</dbReference>
<keyword evidence="6" id="KW-1185">Reference proteome</keyword>
<accession>S9U9F7</accession>
<dbReference type="AlphaFoldDB" id="S9U9F7"/>
<protein>
    <recommendedName>
        <fullName evidence="4">EF-hand domain-containing protein</fullName>
    </recommendedName>
</protein>
<dbReference type="GO" id="GO:0005509">
    <property type="term" value="F:calcium ion binding"/>
    <property type="evidence" value="ECO:0007669"/>
    <property type="project" value="InterPro"/>
</dbReference>
<keyword evidence="2" id="KW-0106">Calcium</keyword>
<dbReference type="OrthoDB" id="343296at2759"/>
<dbReference type="InterPro" id="IPR002048">
    <property type="entry name" value="EF_hand_dom"/>
</dbReference>
<dbReference type="PANTHER" id="PTHR23048">
    <property type="entry name" value="MYOSIN LIGHT CHAIN 1, 3"/>
    <property type="match status" value="1"/>
</dbReference>
<evidence type="ECO:0000313" key="6">
    <source>
        <dbReference type="Proteomes" id="UP000515908"/>
    </source>
</evidence>
<name>S9U9F7_9TRYP</name>
<evidence type="ECO:0000256" key="1">
    <source>
        <dbReference type="ARBA" id="ARBA00022737"/>
    </source>
</evidence>
<feature type="domain" description="EF-hand" evidence="4">
    <location>
        <begin position="111"/>
        <end position="146"/>
    </location>
</feature>